<reference evidence="1 2" key="1">
    <citation type="journal article" date="2019" name="Nat. Ecol. Evol.">
        <title>Megaphylogeny resolves global patterns of mushroom evolution.</title>
        <authorList>
            <person name="Varga T."/>
            <person name="Krizsan K."/>
            <person name="Foldi C."/>
            <person name="Dima B."/>
            <person name="Sanchez-Garcia M."/>
            <person name="Sanchez-Ramirez S."/>
            <person name="Szollosi G.J."/>
            <person name="Szarkandi J.G."/>
            <person name="Papp V."/>
            <person name="Albert L."/>
            <person name="Andreopoulos W."/>
            <person name="Angelini C."/>
            <person name="Antonin V."/>
            <person name="Barry K.W."/>
            <person name="Bougher N.L."/>
            <person name="Buchanan P."/>
            <person name="Buyck B."/>
            <person name="Bense V."/>
            <person name="Catcheside P."/>
            <person name="Chovatia M."/>
            <person name="Cooper J."/>
            <person name="Damon W."/>
            <person name="Desjardin D."/>
            <person name="Finy P."/>
            <person name="Geml J."/>
            <person name="Haridas S."/>
            <person name="Hughes K."/>
            <person name="Justo A."/>
            <person name="Karasinski D."/>
            <person name="Kautmanova I."/>
            <person name="Kiss B."/>
            <person name="Kocsube S."/>
            <person name="Kotiranta H."/>
            <person name="LaButti K.M."/>
            <person name="Lechner B.E."/>
            <person name="Liimatainen K."/>
            <person name="Lipzen A."/>
            <person name="Lukacs Z."/>
            <person name="Mihaltcheva S."/>
            <person name="Morgado L.N."/>
            <person name="Niskanen T."/>
            <person name="Noordeloos M.E."/>
            <person name="Ohm R.A."/>
            <person name="Ortiz-Santana B."/>
            <person name="Ovrebo C."/>
            <person name="Racz N."/>
            <person name="Riley R."/>
            <person name="Savchenko A."/>
            <person name="Shiryaev A."/>
            <person name="Soop K."/>
            <person name="Spirin V."/>
            <person name="Szebenyi C."/>
            <person name="Tomsovsky M."/>
            <person name="Tulloss R.E."/>
            <person name="Uehling J."/>
            <person name="Grigoriev I.V."/>
            <person name="Vagvolgyi C."/>
            <person name="Papp T."/>
            <person name="Martin F.M."/>
            <person name="Miettinen O."/>
            <person name="Hibbett D.S."/>
            <person name="Nagy L.G."/>
        </authorList>
    </citation>
    <scope>NUCLEOTIDE SEQUENCE [LARGE SCALE GENOMIC DNA]</scope>
    <source>
        <strain evidence="1 2">CBS 309.79</strain>
    </source>
</reference>
<proteinExistence type="predicted"/>
<dbReference type="EMBL" id="ML178832">
    <property type="protein sequence ID" value="TFK99660.1"/>
    <property type="molecule type" value="Genomic_DNA"/>
</dbReference>
<dbReference type="OrthoDB" id="3143640at2759"/>
<gene>
    <name evidence="1" type="ORF">BDV98DRAFT_570653</name>
</gene>
<organism evidence="1 2">
    <name type="scientific">Pterulicium gracile</name>
    <dbReference type="NCBI Taxonomy" id="1884261"/>
    <lineage>
        <taxon>Eukaryota</taxon>
        <taxon>Fungi</taxon>
        <taxon>Dikarya</taxon>
        <taxon>Basidiomycota</taxon>
        <taxon>Agaricomycotina</taxon>
        <taxon>Agaricomycetes</taxon>
        <taxon>Agaricomycetidae</taxon>
        <taxon>Agaricales</taxon>
        <taxon>Pleurotineae</taxon>
        <taxon>Pterulaceae</taxon>
        <taxon>Pterulicium</taxon>
    </lineage>
</organism>
<keyword evidence="2" id="KW-1185">Reference proteome</keyword>
<dbReference type="Proteomes" id="UP000305067">
    <property type="component" value="Unassembled WGS sequence"/>
</dbReference>
<accession>A0A5C3QGQ1</accession>
<name>A0A5C3QGQ1_9AGAR</name>
<sequence>MTSIMTAAHSPITFNDAAGNDHTLNLNELNDLHAAVEPFTSSIIRSGQSSVHLYCKVPTWSHSDTCMDLHDLHELRSRLLLFIPSLLRSLRSSGVKASYSLAPSDTSLCVVCAFPPQLSSQAKAAAAVVLQEQKCSKREKAILVDMDQGPALIIT</sequence>
<protein>
    <submittedName>
        <fullName evidence="1">Uncharacterized protein</fullName>
    </submittedName>
</protein>
<evidence type="ECO:0000313" key="2">
    <source>
        <dbReference type="Proteomes" id="UP000305067"/>
    </source>
</evidence>
<evidence type="ECO:0000313" key="1">
    <source>
        <dbReference type="EMBL" id="TFK99660.1"/>
    </source>
</evidence>
<dbReference type="AlphaFoldDB" id="A0A5C3QGQ1"/>